<organism evidence="1 2">
    <name type="scientific">Caenorhabditis remanei</name>
    <name type="common">Caenorhabditis vulgaris</name>
    <dbReference type="NCBI Taxonomy" id="31234"/>
    <lineage>
        <taxon>Eukaryota</taxon>
        <taxon>Metazoa</taxon>
        <taxon>Ecdysozoa</taxon>
        <taxon>Nematoda</taxon>
        <taxon>Chromadorea</taxon>
        <taxon>Rhabditida</taxon>
        <taxon>Rhabditina</taxon>
        <taxon>Rhabditomorpha</taxon>
        <taxon>Rhabditoidea</taxon>
        <taxon>Rhabditidae</taxon>
        <taxon>Peloderinae</taxon>
        <taxon>Caenorhabditis</taxon>
    </lineage>
</organism>
<comment type="caution">
    <text evidence="1">The sequence shown here is derived from an EMBL/GenBank/DDBJ whole genome shotgun (WGS) entry which is preliminary data.</text>
</comment>
<evidence type="ECO:0000313" key="1">
    <source>
        <dbReference type="EMBL" id="KAF1764003.1"/>
    </source>
</evidence>
<sequence>MESLQKTCIPVLVNLIEESKIKSYAKLIDGLPSGEKYKYQITPEPSNRIFEILTKGPLRFSSETANDISKVLNVTKVTLTSPIVNDASIDLLRSFNLVELRLLNLKDERTEDHRHGYKKSFFDIIAALDSILNSKSLKSVRVLKIDGDHTEFNYDWIDQIANVLGPVLQHLDISSCQFFWNQSTTIFTRFPNLIELDVSYTQIRLADGISQLKNLEKLSLAGIRLDNDDFTELFKLRKLQFLNLSGCYRGRFTDFMNFSFHEKSPLPELKVLDISADGYDLVLIVRLVEVYPKLETIGLIGYQFPPNTNISGVKLLMNTTVEQCLESLDYYLNTWGFQHKTIAMIIEKINQESERAGRFMIKCLGKIIEAIDHGAKFTTDFEPLATLTTLIDEHRLRRITPSQRHSLARYLLALQPHDGQMFHYFRLFQQCFTSDAFLATPHINYSMICNKTIDLVLREVTEEDYDRREAPRMRDYNRQHALEMGVSILSKCLHKMARSDETFRKKRIDGLLIFLMTGSDQRSRQAALAILVHVLSFSSNRSMTKHQKARLKTEIMSCINRYRQDSSIHIENFQHFLQTKRTSSGVKDWFDWVKMCGDMGC</sequence>
<dbReference type="Gene3D" id="3.80.10.10">
    <property type="entry name" value="Ribonuclease Inhibitor"/>
    <property type="match status" value="1"/>
</dbReference>
<proteinExistence type="predicted"/>
<accession>A0A6A5HCB3</accession>
<dbReference type="GeneID" id="9800967"/>
<dbReference type="RefSeq" id="XP_053588550.1">
    <property type="nucleotide sequence ID" value="XM_053724356.1"/>
</dbReference>
<dbReference type="PANTHER" id="PTHR12904">
    <property type="match status" value="1"/>
</dbReference>
<dbReference type="Proteomes" id="UP000483820">
    <property type="component" value="Chromosome II"/>
</dbReference>
<dbReference type="PANTHER" id="PTHR12904:SF28">
    <property type="entry name" value="ATP SYNTHASE SUBUNIT ALPHA-RELATED"/>
    <property type="match status" value="1"/>
</dbReference>
<dbReference type="InterPro" id="IPR051341">
    <property type="entry name" value="Zyg-11_UBL_adapter"/>
</dbReference>
<evidence type="ECO:0000313" key="2">
    <source>
        <dbReference type="Proteomes" id="UP000483820"/>
    </source>
</evidence>
<dbReference type="InterPro" id="IPR032675">
    <property type="entry name" value="LRR_dom_sf"/>
</dbReference>
<reference evidence="1 2" key="1">
    <citation type="submission" date="2019-12" db="EMBL/GenBank/DDBJ databases">
        <title>Chromosome-level assembly of the Caenorhabditis remanei genome.</title>
        <authorList>
            <person name="Teterina A.A."/>
            <person name="Willis J.H."/>
            <person name="Phillips P.C."/>
        </authorList>
    </citation>
    <scope>NUCLEOTIDE SEQUENCE [LARGE SCALE GENOMIC DNA]</scope>
    <source>
        <strain evidence="1 2">PX506</strain>
        <tissue evidence="1">Whole organism</tissue>
    </source>
</reference>
<name>A0A6A5HCB3_CAERE</name>
<dbReference type="SUPFAM" id="SSF52047">
    <property type="entry name" value="RNI-like"/>
    <property type="match status" value="1"/>
</dbReference>
<dbReference type="CTD" id="9800967"/>
<dbReference type="KEGG" id="crq:GCK72_003949"/>
<gene>
    <name evidence="1" type="ORF">GCK72_003949</name>
</gene>
<dbReference type="AlphaFoldDB" id="A0A6A5HCB3"/>
<dbReference type="GO" id="GO:0031462">
    <property type="term" value="C:Cul2-RING ubiquitin ligase complex"/>
    <property type="evidence" value="ECO:0007669"/>
    <property type="project" value="TreeGrafter"/>
</dbReference>
<protein>
    <submittedName>
        <fullName evidence="1">Uncharacterized protein</fullName>
    </submittedName>
</protein>
<dbReference type="EMBL" id="WUAV01000002">
    <property type="protein sequence ID" value="KAF1764003.1"/>
    <property type="molecule type" value="Genomic_DNA"/>
</dbReference>